<sequence length="67" mass="8052">MQYCYKELRLLKNYISYSIDRRTLNAMLLQRIIFAGELHVIFNRSPKVECNVAVKNYVCWRIACHIQ</sequence>
<organism evidence="1">
    <name type="scientific">viral metagenome</name>
    <dbReference type="NCBI Taxonomy" id="1070528"/>
    <lineage>
        <taxon>unclassified sequences</taxon>
        <taxon>metagenomes</taxon>
        <taxon>organismal metagenomes</taxon>
    </lineage>
</organism>
<reference evidence="1" key="1">
    <citation type="journal article" date="2020" name="Nature">
        <title>Giant virus diversity and host interactions through global metagenomics.</title>
        <authorList>
            <person name="Schulz F."/>
            <person name="Roux S."/>
            <person name="Paez-Espino D."/>
            <person name="Jungbluth S."/>
            <person name="Walsh D.A."/>
            <person name="Denef V.J."/>
            <person name="McMahon K.D."/>
            <person name="Konstantinidis K.T."/>
            <person name="Eloe-Fadrosh E.A."/>
            <person name="Kyrpides N.C."/>
            <person name="Woyke T."/>
        </authorList>
    </citation>
    <scope>NUCLEOTIDE SEQUENCE</scope>
    <source>
        <strain evidence="1">GVMAG-M-3300020192-26</strain>
    </source>
</reference>
<dbReference type="AlphaFoldDB" id="A0A6C0C8F0"/>
<protein>
    <submittedName>
        <fullName evidence="1">Uncharacterized protein</fullName>
    </submittedName>
</protein>
<name>A0A6C0C8F0_9ZZZZ</name>
<dbReference type="EMBL" id="MN739362">
    <property type="protein sequence ID" value="QHT01006.1"/>
    <property type="molecule type" value="Genomic_DNA"/>
</dbReference>
<proteinExistence type="predicted"/>
<accession>A0A6C0C8F0</accession>
<evidence type="ECO:0000313" key="1">
    <source>
        <dbReference type="EMBL" id="QHT01006.1"/>
    </source>
</evidence>